<dbReference type="InterPro" id="IPR047797">
    <property type="entry name" value="ISNCY_transpos"/>
</dbReference>
<reference evidence="3 4" key="1">
    <citation type="submission" date="2017-05" db="EMBL/GenBank/DDBJ databases">
        <title>High clonality and local adaptation shapes Vibrionaceae linages within an endangered oasis.</title>
        <authorList>
            <person name="Vazquez-Rosas-Landa M."/>
        </authorList>
    </citation>
    <scope>NUCLEOTIDE SEQUENCE [LARGE SCALE GENOMIC DNA]</scope>
    <source>
        <strain evidence="3 4">P46_P4S1P180</strain>
    </source>
</reference>
<evidence type="ECO:0000259" key="2">
    <source>
        <dbReference type="PROSITE" id="PS50994"/>
    </source>
</evidence>
<evidence type="ECO:0000256" key="1">
    <source>
        <dbReference type="SAM" id="MobiDB-lite"/>
    </source>
</evidence>
<gene>
    <name evidence="3" type="ORF">CAG72_08245</name>
</gene>
<dbReference type="InterPro" id="IPR009057">
    <property type="entry name" value="Homeodomain-like_sf"/>
</dbReference>
<evidence type="ECO:0000313" key="3">
    <source>
        <dbReference type="EMBL" id="NAW65206.1"/>
    </source>
</evidence>
<dbReference type="Proteomes" id="UP000465712">
    <property type="component" value="Unassembled WGS sequence"/>
</dbReference>
<dbReference type="Gene3D" id="3.30.420.10">
    <property type="entry name" value="Ribonuclease H-like superfamily/Ribonuclease H"/>
    <property type="match status" value="1"/>
</dbReference>
<protein>
    <submittedName>
        <fullName evidence="3">ISNCY family transposase</fullName>
    </submittedName>
</protein>
<organism evidence="3 4">
    <name type="scientific">Photobacterium halotolerans</name>
    <dbReference type="NCBI Taxonomy" id="265726"/>
    <lineage>
        <taxon>Bacteria</taxon>
        <taxon>Pseudomonadati</taxon>
        <taxon>Pseudomonadota</taxon>
        <taxon>Gammaproteobacteria</taxon>
        <taxon>Vibrionales</taxon>
        <taxon>Vibrionaceae</taxon>
        <taxon>Photobacterium</taxon>
    </lineage>
</organism>
<dbReference type="Pfam" id="PF13565">
    <property type="entry name" value="HTH_32"/>
    <property type="match status" value="1"/>
</dbReference>
<dbReference type="PANTHER" id="PTHR35004">
    <property type="entry name" value="TRANSPOSASE RV3428C-RELATED"/>
    <property type="match status" value="1"/>
</dbReference>
<comment type="caution">
    <text evidence="3">The sequence shown here is derived from an EMBL/GenBank/DDBJ whole genome shotgun (WGS) entry which is preliminary data.</text>
</comment>
<dbReference type="RefSeq" id="WP_161444158.1">
    <property type="nucleotide sequence ID" value="NZ_WXWW01000127.1"/>
</dbReference>
<proteinExistence type="predicted"/>
<dbReference type="PANTHER" id="PTHR35004:SF7">
    <property type="entry name" value="INTEGRASE PROTEIN"/>
    <property type="match status" value="1"/>
</dbReference>
<dbReference type="InterPro" id="IPR001584">
    <property type="entry name" value="Integrase_cat-core"/>
</dbReference>
<dbReference type="PROSITE" id="PS50994">
    <property type="entry name" value="INTEGRASE"/>
    <property type="match status" value="1"/>
</dbReference>
<accession>A0A7X5ATC3</accession>
<name>A0A7X5ATC3_9GAMM</name>
<dbReference type="SUPFAM" id="SSF53098">
    <property type="entry name" value="Ribonuclease H-like"/>
    <property type="match status" value="1"/>
</dbReference>
<dbReference type="GO" id="GO:0003676">
    <property type="term" value="F:nucleic acid binding"/>
    <property type="evidence" value="ECO:0007669"/>
    <property type="project" value="InterPro"/>
</dbReference>
<dbReference type="SUPFAM" id="SSF46689">
    <property type="entry name" value="Homeodomain-like"/>
    <property type="match status" value="1"/>
</dbReference>
<dbReference type="EMBL" id="WXWW01000127">
    <property type="protein sequence ID" value="NAW65206.1"/>
    <property type="molecule type" value="Genomic_DNA"/>
</dbReference>
<feature type="domain" description="Integrase catalytic" evidence="2">
    <location>
        <begin position="124"/>
        <end position="308"/>
    </location>
</feature>
<dbReference type="InterPro" id="IPR036397">
    <property type="entry name" value="RNaseH_sf"/>
</dbReference>
<sequence length="433" mass="50443">MTDKELHRIRMIEDVIDRRLSGTQATRCLGVTARHVYRLVGCYKSGGVEGLLSERRGKPSKRSYPDELRSQVLAVIREHYHDFGPKLISEKLAHHHEIHLGVETLRRWMIAAGIWVPHSQRKPRIYQPRQRRDCLGELIQIDGSHHDWFEGRSPKCCLLVFIDDATGCLMHLRFSDTESTFDYLAATRRYIELHGRPVAFYSDRHSIFHVSKRDAHTARITQYGRALQELNIELICANSSQAKGRVERANQTLQDRLIKEMRLEGINTIEEANEWLPYFIADFNDRFAKVPKFPKDLHRPFWGDLSDMDDIFAWHDTRVLSNSLTFQYDKVLYLIDPTEENSRLSGETVKVLDYPDGRLAVMYGERILECRIFDKLAKVDQGQIVENKRLGAVLSLAQKKQDELERADQRTRSRRMPKRRAQQRAIGRNPALE</sequence>
<evidence type="ECO:0000313" key="4">
    <source>
        <dbReference type="Proteomes" id="UP000465712"/>
    </source>
</evidence>
<feature type="region of interest" description="Disordered" evidence="1">
    <location>
        <begin position="404"/>
        <end position="433"/>
    </location>
</feature>
<dbReference type="NCBIfam" id="NF033594">
    <property type="entry name" value="transpos_ISNCY_2"/>
    <property type="match status" value="1"/>
</dbReference>
<feature type="compositionally biased region" description="Basic residues" evidence="1">
    <location>
        <begin position="412"/>
        <end position="422"/>
    </location>
</feature>
<dbReference type="AlphaFoldDB" id="A0A7X5ATC3"/>
<dbReference type="GO" id="GO:0015074">
    <property type="term" value="P:DNA integration"/>
    <property type="evidence" value="ECO:0007669"/>
    <property type="project" value="InterPro"/>
</dbReference>
<dbReference type="InterPro" id="IPR012337">
    <property type="entry name" value="RNaseH-like_sf"/>
</dbReference>